<proteinExistence type="predicted"/>
<name>A0ABX2FGC2_9PSEU</name>
<organism evidence="1 2">
    <name type="scientific">Kibdelosporangium persicum</name>
    <dbReference type="NCBI Taxonomy" id="2698649"/>
    <lineage>
        <taxon>Bacteria</taxon>
        <taxon>Bacillati</taxon>
        <taxon>Actinomycetota</taxon>
        <taxon>Actinomycetes</taxon>
        <taxon>Pseudonocardiales</taxon>
        <taxon>Pseudonocardiaceae</taxon>
        <taxon>Kibdelosporangium</taxon>
    </lineage>
</organism>
<comment type="caution">
    <text evidence="1">The sequence shown here is derived from an EMBL/GenBank/DDBJ whole genome shotgun (WGS) entry which is preliminary data.</text>
</comment>
<reference evidence="1 2" key="1">
    <citation type="submission" date="2020-01" db="EMBL/GenBank/DDBJ databases">
        <title>Kibdelosporangium persica a novel Actinomycetes from a hot desert in Iran.</title>
        <authorList>
            <person name="Safaei N."/>
            <person name="Zaburannyi N."/>
            <person name="Mueller R."/>
            <person name="Wink J."/>
        </authorList>
    </citation>
    <scope>NUCLEOTIDE SEQUENCE [LARGE SCALE GENOMIC DNA]</scope>
    <source>
        <strain evidence="1 2">4NS15</strain>
    </source>
</reference>
<evidence type="ECO:0008006" key="3">
    <source>
        <dbReference type="Google" id="ProtNLM"/>
    </source>
</evidence>
<dbReference type="Proteomes" id="UP000763557">
    <property type="component" value="Unassembled WGS sequence"/>
</dbReference>
<evidence type="ECO:0000313" key="2">
    <source>
        <dbReference type="Proteomes" id="UP000763557"/>
    </source>
</evidence>
<gene>
    <name evidence="1" type="ORF">GC106_72090</name>
</gene>
<sequence length="331" mass="35128">MFRARGAIRVATVHGVSRSARVWLTAAVMLTVAGCAGQVDLGKSVTNRTTVKAAGSFNDDALRTVDPCGLLADDLLSTIGKKKQGVPDRRGYSECSHSVTDPASGKDIRFVVKVGADLIGAPKQVGKSIAGLGVFETRTSSGCSQTAVTTRGPDHGLVVAAYWDSGDPCDAAIKLLEGVVRTISEGKSKYDDTPGSLVRLNPCAAIDDKSAAAITGATTQKEPDDIRGCRYRTRPAYISVKYTIDFDPGQTARSYSPVKVDLTDKVKGAWQFKTNISPDKCQIEWVHRALSGNRGENVNVSFERDPPDPGQDPCAKAVEAARLVATKLATS</sequence>
<evidence type="ECO:0000313" key="1">
    <source>
        <dbReference type="EMBL" id="NRN69947.1"/>
    </source>
</evidence>
<keyword evidence="2" id="KW-1185">Reference proteome</keyword>
<protein>
    <recommendedName>
        <fullName evidence="3">DUF3558 domain-containing protein</fullName>
    </recommendedName>
</protein>
<dbReference type="PROSITE" id="PS51257">
    <property type="entry name" value="PROKAR_LIPOPROTEIN"/>
    <property type="match status" value="1"/>
</dbReference>
<accession>A0ABX2FGC2</accession>
<dbReference type="EMBL" id="JAAATY010000032">
    <property type="protein sequence ID" value="NRN69947.1"/>
    <property type="molecule type" value="Genomic_DNA"/>
</dbReference>